<evidence type="ECO:0000256" key="2">
    <source>
        <dbReference type="ARBA" id="ARBA00009749"/>
    </source>
</evidence>
<sequence length="447" mass="51011">MHMNKKLLQTLIENKDFKQIKNNINNMNIPDVAELIEELDNTYSLLIFRLLNKITAARVFSYISRANQKKFLLLVNEKELKKLTDELFLDDKVDLVEEMPANLVKKILKTSDEKERKLINQFLKYPKDSAGSLMTIEFIDLKKELTAAMSLERIKKLGYNKETIYTSYVITNTRVLEGIIELKDLVLEDSNEKIENIMSKNVIYVNTHDDQEYVASIFKKYDLLSIPVVDNEKRLVGIITIDDIMDVVELENTEDIHRMAAIEPSHTNYLDENIFILAKRRIIWLLVLMISATFTGLILSRYEEALESVVALTFFIPMLMDTGGNAGSQASTLIIRSITLEEIQFKDIFKVILKELGVSSIVGIILAILNFLRIYFIQGYSIKISLIVTMTLMLTVMLAKIVGGILPLIAKKAKLDPAIMASPLVTTIVDTFSLIVYFRIATLILKI</sequence>
<comment type="caution">
    <text evidence="11">The sequence shown here is derived from an EMBL/GenBank/DDBJ whole genome shotgun (WGS) entry which is preliminary data.</text>
</comment>
<dbReference type="NCBIfam" id="TIGR00400">
    <property type="entry name" value="mgtE"/>
    <property type="match status" value="1"/>
</dbReference>
<feature type="transmembrane region" description="Helical" evidence="9">
    <location>
        <begin position="356"/>
        <end position="376"/>
    </location>
</feature>
<comment type="similarity">
    <text evidence="2 9">Belongs to the SLC41A transporter family.</text>
</comment>
<dbReference type="PANTHER" id="PTHR43773">
    <property type="entry name" value="MAGNESIUM TRANSPORTER MGTE"/>
    <property type="match status" value="1"/>
</dbReference>
<keyword evidence="6 9" id="KW-1133">Transmembrane helix</keyword>
<accession>A0A845QR81</accession>
<dbReference type="Gene3D" id="3.10.580.10">
    <property type="entry name" value="CBS-domain"/>
    <property type="match status" value="1"/>
</dbReference>
<keyword evidence="3 9" id="KW-0813">Transport</keyword>
<dbReference type="SUPFAM" id="SSF158791">
    <property type="entry name" value="MgtE N-terminal domain-like"/>
    <property type="match status" value="1"/>
</dbReference>
<dbReference type="InterPro" id="IPR006667">
    <property type="entry name" value="SLC41_membr_dom"/>
</dbReference>
<keyword evidence="12" id="KW-1185">Reference proteome</keyword>
<evidence type="ECO:0000313" key="12">
    <source>
        <dbReference type="Proteomes" id="UP000467132"/>
    </source>
</evidence>
<name>A0A845QR81_9CLOT</name>
<protein>
    <recommendedName>
        <fullName evidence="9">Magnesium transporter MgtE</fullName>
    </recommendedName>
</protein>
<feature type="transmembrane region" description="Helical" evidence="9">
    <location>
        <begin position="418"/>
        <end position="440"/>
    </location>
</feature>
<dbReference type="Pfam" id="PF00571">
    <property type="entry name" value="CBS"/>
    <property type="match status" value="1"/>
</dbReference>
<dbReference type="InterPro" id="IPR000644">
    <property type="entry name" value="CBS_dom"/>
</dbReference>
<dbReference type="Gene3D" id="1.25.60.10">
    <property type="entry name" value="MgtE N-terminal domain-like"/>
    <property type="match status" value="1"/>
</dbReference>
<dbReference type="GO" id="GO:0015095">
    <property type="term" value="F:magnesium ion transmembrane transporter activity"/>
    <property type="evidence" value="ECO:0007669"/>
    <property type="project" value="UniProtKB-UniRule"/>
</dbReference>
<evidence type="ECO:0000256" key="7">
    <source>
        <dbReference type="ARBA" id="ARBA00023136"/>
    </source>
</evidence>
<dbReference type="CDD" id="cd04606">
    <property type="entry name" value="CBS_pair_Mg_transporter"/>
    <property type="match status" value="1"/>
</dbReference>
<organism evidence="11 12">
    <name type="scientific">Senegalia massiliensis</name>
    <dbReference type="NCBI Taxonomy" id="1720316"/>
    <lineage>
        <taxon>Bacteria</taxon>
        <taxon>Bacillati</taxon>
        <taxon>Bacillota</taxon>
        <taxon>Clostridia</taxon>
        <taxon>Eubacteriales</taxon>
        <taxon>Clostridiaceae</taxon>
        <taxon>Senegalia</taxon>
    </lineage>
</organism>
<evidence type="ECO:0000256" key="9">
    <source>
        <dbReference type="RuleBase" id="RU362011"/>
    </source>
</evidence>
<dbReference type="InterPro" id="IPR036739">
    <property type="entry name" value="SLC41_membr_dom_sf"/>
</dbReference>
<evidence type="ECO:0000259" key="10">
    <source>
        <dbReference type="PROSITE" id="PS51371"/>
    </source>
</evidence>
<keyword evidence="7 9" id="KW-0472">Membrane</keyword>
<dbReference type="InterPro" id="IPR038076">
    <property type="entry name" value="MgtE_N_sf"/>
</dbReference>
<dbReference type="Pfam" id="PF01769">
    <property type="entry name" value="MgtE"/>
    <property type="match status" value="1"/>
</dbReference>
<evidence type="ECO:0000256" key="3">
    <source>
        <dbReference type="ARBA" id="ARBA00022448"/>
    </source>
</evidence>
<dbReference type="InterPro" id="IPR006669">
    <property type="entry name" value="MgtE_transporter"/>
</dbReference>
<feature type="domain" description="CBS" evidence="10">
    <location>
        <begin position="198"/>
        <end position="256"/>
    </location>
</feature>
<keyword evidence="8" id="KW-0129">CBS domain</keyword>
<evidence type="ECO:0000256" key="6">
    <source>
        <dbReference type="ARBA" id="ARBA00022989"/>
    </source>
</evidence>
<dbReference type="Pfam" id="PF03448">
    <property type="entry name" value="MgtE_N"/>
    <property type="match status" value="1"/>
</dbReference>
<evidence type="ECO:0000313" key="11">
    <source>
        <dbReference type="EMBL" id="NBI05287.1"/>
    </source>
</evidence>
<dbReference type="EMBL" id="QXXA01000001">
    <property type="protein sequence ID" value="NBI05287.1"/>
    <property type="molecule type" value="Genomic_DNA"/>
</dbReference>
<dbReference type="GO" id="GO:0005886">
    <property type="term" value="C:plasma membrane"/>
    <property type="evidence" value="ECO:0007669"/>
    <property type="project" value="UniProtKB-SubCell"/>
</dbReference>
<evidence type="ECO:0000256" key="4">
    <source>
        <dbReference type="ARBA" id="ARBA00022692"/>
    </source>
</evidence>
<feature type="transmembrane region" description="Helical" evidence="9">
    <location>
        <begin position="282"/>
        <end position="302"/>
    </location>
</feature>
<dbReference type="SUPFAM" id="SSF161093">
    <property type="entry name" value="MgtE membrane domain-like"/>
    <property type="match status" value="1"/>
</dbReference>
<evidence type="ECO:0000256" key="1">
    <source>
        <dbReference type="ARBA" id="ARBA00004141"/>
    </source>
</evidence>
<feature type="transmembrane region" description="Helical" evidence="9">
    <location>
        <begin position="382"/>
        <end position="406"/>
    </location>
</feature>
<gene>
    <name evidence="11" type="primary">mgtE</name>
    <name evidence="11" type="ORF">D3Z33_00270</name>
</gene>
<dbReference type="GO" id="GO:0046872">
    <property type="term" value="F:metal ion binding"/>
    <property type="evidence" value="ECO:0007669"/>
    <property type="project" value="UniProtKB-KW"/>
</dbReference>
<comment type="caution">
    <text evidence="9">Lacks conserved residue(s) required for the propagation of feature annotation.</text>
</comment>
<keyword evidence="9" id="KW-0479">Metal-binding</keyword>
<reference evidence="11 12" key="1">
    <citation type="submission" date="2018-08" db="EMBL/GenBank/DDBJ databases">
        <title>Murine metabolic-syndrome-specific gut microbial biobank.</title>
        <authorList>
            <person name="Liu C."/>
        </authorList>
    </citation>
    <scope>NUCLEOTIDE SEQUENCE [LARGE SCALE GENOMIC DNA]</scope>
    <source>
        <strain evidence="11 12">583</strain>
    </source>
</reference>
<dbReference type="SUPFAM" id="SSF54631">
    <property type="entry name" value="CBS-domain pair"/>
    <property type="match status" value="1"/>
</dbReference>
<dbReference type="PANTHER" id="PTHR43773:SF1">
    <property type="entry name" value="MAGNESIUM TRANSPORTER MGTE"/>
    <property type="match status" value="1"/>
</dbReference>
<evidence type="ECO:0000256" key="8">
    <source>
        <dbReference type="PROSITE-ProRule" id="PRU00703"/>
    </source>
</evidence>
<proteinExistence type="inferred from homology"/>
<dbReference type="Proteomes" id="UP000467132">
    <property type="component" value="Unassembled WGS sequence"/>
</dbReference>
<keyword evidence="4 9" id="KW-0812">Transmembrane</keyword>
<dbReference type="Gene3D" id="1.10.357.20">
    <property type="entry name" value="SLC41 divalent cation transporters, integral membrane domain"/>
    <property type="match status" value="1"/>
</dbReference>
<comment type="subcellular location">
    <subcellularLocation>
        <location evidence="9">Cell membrane</location>
        <topology evidence="9">Multi-pass membrane protein</topology>
    </subcellularLocation>
    <subcellularLocation>
        <location evidence="1">Membrane</location>
        <topology evidence="1">Multi-pass membrane protein</topology>
    </subcellularLocation>
</comment>
<dbReference type="InterPro" id="IPR046342">
    <property type="entry name" value="CBS_dom_sf"/>
</dbReference>
<dbReference type="OrthoDB" id="9790355at2"/>
<dbReference type="SMART" id="SM00116">
    <property type="entry name" value="CBS"/>
    <property type="match status" value="1"/>
</dbReference>
<comment type="function">
    <text evidence="9">Acts as a magnesium transporter.</text>
</comment>
<dbReference type="PROSITE" id="PS51371">
    <property type="entry name" value="CBS"/>
    <property type="match status" value="1"/>
</dbReference>
<evidence type="ECO:0000256" key="5">
    <source>
        <dbReference type="ARBA" id="ARBA00022842"/>
    </source>
</evidence>
<comment type="subunit">
    <text evidence="9">Homodimer.</text>
</comment>
<dbReference type="AlphaFoldDB" id="A0A845QR81"/>
<keyword evidence="5 9" id="KW-0460">Magnesium</keyword>
<dbReference type="InterPro" id="IPR006668">
    <property type="entry name" value="Mg_transptr_MgtE_intracell_dom"/>
</dbReference>
<dbReference type="SMART" id="SM00924">
    <property type="entry name" value="MgtE_N"/>
    <property type="match status" value="1"/>
</dbReference>
<keyword evidence="9" id="KW-1003">Cell membrane</keyword>